<accession>A0A367R9M3</accession>
<sequence>MTDRIDQIIEKLQQLKEIRQHLVNEPMSESGVWIHQYEVRKKYKKDGEIYWYVYAKWQANEPIFKRNPKARLKGIVKRGKNPDYTCHQHIGRVSSSTGLGTDSEVAIAYQEWENRKRLDALDKALDEIENALIEVMPDQNNKA</sequence>
<comment type="caution">
    <text evidence="1">The sequence shown here is derived from an EMBL/GenBank/DDBJ whole genome shotgun (WGS) entry which is preliminary data.</text>
</comment>
<evidence type="ECO:0000313" key="1">
    <source>
        <dbReference type="EMBL" id="RCJ32112.1"/>
    </source>
</evidence>
<evidence type="ECO:0000313" key="2">
    <source>
        <dbReference type="Proteomes" id="UP000252085"/>
    </source>
</evidence>
<dbReference type="Proteomes" id="UP000252085">
    <property type="component" value="Unassembled WGS sequence"/>
</dbReference>
<dbReference type="AlphaFoldDB" id="A0A367R9M3"/>
<organism evidence="1 2">
    <name type="scientific">Nostoc punctiforme NIES-2108</name>
    <dbReference type="NCBI Taxonomy" id="1356359"/>
    <lineage>
        <taxon>Bacteria</taxon>
        <taxon>Bacillati</taxon>
        <taxon>Cyanobacteriota</taxon>
        <taxon>Cyanophyceae</taxon>
        <taxon>Nostocales</taxon>
        <taxon>Nostocaceae</taxon>
        <taxon>Nostoc</taxon>
    </lineage>
</organism>
<protein>
    <submittedName>
        <fullName evidence="1">Uncharacterized protein</fullName>
    </submittedName>
</protein>
<proteinExistence type="predicted"/>
<name>A0A367R9M3_NOSPU</name>
<reference evidence="2" key="1">
    <citation type="submission" date="2016-04" db="EMBL/GenBank/DDBJ databases">
        <authorList>
            <person name="Tabuchi Yagui T.R."/>
        </authorList>
    </citation>
    <scope>NUCLEOTIDE SEQUENCE [LARGE SCALE GENOMIC DNA]</scope>
</reference>
<gene>
    <name evidence="1" type="ORF">A6769_29265</name>
</gene>
<dbReference type="EMBL" id="LXQE01000169">
    <property type="protein sequence ID" value="RCJ32112.1"/>
    <property type="molecule type" value="Genomic_DNA"/>
</dbReference>